<evidence type="ECO:0000313" key="2">
    <source>
        <dbReference type="EMBL" id="CAK0849105.1"/>
    </source>
</evidence>
<name>A0ABN9TSE1_9DINO</name>
<evidence type="ECO:0000256" key="1">
    <source>
        <dbReference type="SAM" id="MobiDB-lite"/>
    </source>
</evidence>
<protein>
    <submittedName>
        <fullName evidence="2">Uncharacterized protein</fullName>
    </submittedName>
</protein>
<reference evidence="2" key="1">
    <citation type="submission" date="2023-10" db="EMBL/GenBank/DDBJ databases">
        <authorList>
            <person name="Chen Y."/>
            <person name="Shah S."/>
            <person name="Dougan E. K."/>
            <person name="Thang M."/>
            <person name="Chan C."/>
        </authorList>
    </citation>
    <scope>NUCLEOTIDE SEQUENCE [LARGE SCALE GENOMIC DNA]</scope>
</reference>
<evidence type="ECO:0000313" key="3">
    <source>
        <dbReference type="Proteomes" id="UP001189429"/>
    </source>
</evidence>
<organism evidence="2 3">
    <name type="scientific">Prorocentrum cordatum</name>
    <dbReference type="NCBI Taxonomy" id="2364126"/>
    <lineage>
        <taxon>Eukaryota</taxon>
        <taxon>Sar</taxon>
        <taxon>Alveolata</taxon>
        <taxon>Dinophyceae</taxon>
        <taxon>Prorocentrales</taxon>
        <taxon>Prorocentraceae</taxon>
        <taxon>Prorocentrum</taxon>
    </lineage>
</organism>
<sequence length="212" mass="22918">MTEKYLRWALQSRASAAGKPALSVADADMREDVSISTMQEAQAVWLRQERLWSIEKETETLLVFDDGGGTALGPGLRRLLVCGCSESQRRRAAAAAASVGAPNSGGLAAAPAAAQTALGAAAPAAASAASAAETSTTASQRTQPERSNPKEILKTIPWPATVNQWGLLQKKIWIGWPRLPQGWIRCWSRSQDSAYFLRLKDMKTTFEFSEVR</sequence>
<accession>A0ABN9TSE1</accession>
<dbReference type="EMBL" id="CAUYUJ010015034">
    <property type="protein sequence ID" value="CAK0849105.1"/>
    <property type="molecule type" value="Genomic_DNA"/>
</dbReference>
<keyword evidence="3" id="KW-1185">Reference proteome</keyword>
<proteinExistence type="predicted"/>
<dbReference type="Proteomes" id="UP001189429">
    <property type="component" value="Unassembled WGS sequence"/>
</dbReference>
<gene>
    <name evidence="2" type="ORF">PCOR1329_LOCUS41874</name>
</gene>
<feature type="region of interest" description="Disordered" evidence="1">
    <location>
        <begin position="131"/>
        <end position="152"/>
    </location>
</feature>
<feature type="compositionally biased region" description="Basic and acidic residues" evidence="1">
    <location>
        <begin position="143"/>
        <end position="152"/>
    </location>
</feature>
<comment type="caution">
    <text evidence="2">The sequence shown here is derived from an EMBL/GenBank/DDBJ whole genome shotgun (WGS) entry which is preliminary data.</text>
</comment>